<keyword evidence="4" id="KW-0808">Transferase</keyword>
<organism evidence="4 5">
    <name type="scientific">Meiothermus taiwanensis</name>
    <dbReference type="NCBI Taxonomy" id="172827"/>
    <lineage>
        <taxon>Bacteria</taxon>
        <taxon>Thermotogati</taxon>
        <taxon>Deinococcota</taxon>
        <taxon>Deinococci</taxon>
        <taxon>Thermales</taxon>
        <taxon>Thermaceae</taxon>
        <taxon>Meiothermus</taxon>
    </lineage>
</organism>
<dbReference type="RefSeq" id="WP_027887958.1">
    <property type="nucleotide sequence ID" value="NZ_JBHSXZ010000036.1"/>
</dbReference>
<protein>
    <submittedName>
        <fullName evidence="4">Type II pantothenate kinase</fullName>
        <ecNumber evidence="4">2.7.1.33</ecNumber>
    </submittedName>
</protein>
<dbReference type="OrthoDB" id="25291at2"/>
<accession>A0A399E5D1</accession>
<name>A0A399E5D1_9DEIN</name>
<dbReference type="InterPro" id="IPR004567">
    <property type="entry name" value="Type_II_PanK"/>
</dbReference>
<dbReference type="GO" id="GO:0004594">
    <property type="term" value="F:pantothenate kinase activity"/>
    <property type="evidence" value="ECO:0007669"/>
    <property type="project" value="UniProtKB-EC"/>
</dbReference>
<dbReference type="GO" id="GO:0005829">
    <property type="term" value="C:cytosol"/>
    <property type="evidence" value="ECO:0007669"/>
    <property type="project" value="TreeGrafter"/>
</dbReference>
<keyword evidence="1" id="KW-0547">Nucleotide-binding</keyword>
<dbReference type="PANTHER" id="PTHR12280">
    <property type="entry name" value="PANTOTHENATE KINASE"/>
    <property type="match status" value="1"/>
</dbReference>
<dbReference type="EMBL" id="QWKX01000026">
    <property type="protein sequence ID" value="RIH77461.1"/>
    <property type="molecule type" value="Genomic_DNA"/>
</dbReference>
<gene>
    <name evidence="4" type="primary">coaW</name>
    <name evidence="4" type="ORF">Mcate_01320</name>
</gene>
<dbReference type="GO" id="GO:0015937">
    <property type="term" value="P:coenzyme A biosynthetic process"/>
    <property type="evidence" value="ECO:0007669"/>
    <property type="project" value="UniProtKB-KW"/>
</dbReference>
<dbReference type="PANTHER" id="PTHR12280:SF20">
    <property type="entry name" value="4'-PHOSPHOPANTETHEINE PHOSPHATASE"/>
    <property type="match status" value="1"/>
</dbReference>
<dbReference type="InterPro" id="IPR043129">
    <property type="entry name" value="ATPase_NBD"/>
</dbReference>
<evidence type="ECO:0000256" key="1">
    <source>
        <dbReference type="ARBA" id="ARBA00022741"/>
    </source>
</evidence>
<proteinExistence type="predicted"/>
<dbReference type="SUPFAM" id="SSF53067">
    <property type="entry name" value="Actin-like ATPase domain"/>
    <property type="match status" value="1"/>
</dbReference>
<evidence type="ECO:0000256" key="2">
    <source>
        <dbReference type="ARBA" id="ARBA00022840"/>
    </source>
</evidence>
<dbReference type="AlphaFoldDB" id="A0A399E5D1"/>
<keyword evidence="3" id="KW-0173">Coenzyme A biosynthesis</keyword>
<dbReference type="EC" id="2.7.1.33" evidence="4"/>
<dbReference type="Pfam" id="PF03630">
    <property type="entry name" value="Fumble"/>
    <property type="match status" value="1"/>
</dbReference>
<evidence type="ECO:0000313" key="4">
    <source>
        <dbReference type="EMBL" id="RIH77461.1"/>
    </source>
</evidence>
<evidence type="ECO:0000256" key="3">
    <source>
        <dbReference type="ARBA" id="ARBA00022993"/>
    </source>
</evidence>
<comment type="caution">
    <text evidence="4">The sequence shown here is derived from an EMBL/GenBank/DDBJ whole genome shotgun (WGS) entry which is preliminary data.</text>
</comment>
<keyword evidence="4" id="KW-0418">Kinase</keyword>
<sequence>MLKLGVDFGLSNTDAVLLEGETILAHQTIKTGPASSEALAAVLHSLGVRPADLGTIASTGGLSRRLPDTFEGIPVQKIGEAQAVGRGALQLAGLGEALVVSAGTGTAMIAARGGEAQHFTGSAVGGGTLLGLSRLLLGTADPLEVARLAERGNPSGVDSTLVDVIGGGIGHLPPDATAVNFGRLVEGPHPSREDLAAGLVTLVGQVIAMIAINAAQAAGFKQMVIVGHLPDLVPVRKAFERVWYFYQIEPRPLIPPLSGWATAYGAALLAQQPVVN</sequence>
<dbReference type="Gene3D" id="3.30.420.40">
    <property type="match status" value="1"/>
</dbReference>
<evidence type="ECO:0000313" key="5">
    <source>
        <dbReference type="Proteomes" id="UP000266089"/>
    </source>
</evidence>
<reference evidence="4 5" key="1">
    <citation type="submission" date="2018-08" db="EMBL/GenBank/DDBJ databases">
        <title>Meiothermus cateniformans JCM 15151 genome sequencing project.</title>
        <authorList>
            <person name="Da Costa M.S."/>
            <person name="Albuquerque L."/>
            <person name="Raposo P."/>
            <person name="Froufe H.J.C."/>
            <person name="Barroso C.S."/>
            <person name="Egas C."/>
        </authorList>
    </citation>
    <scope>NUCLEOTIDE SEQUENCE [LARGE SCALE GENOMIC DNA]</scope>
    <source>
        <strain evidence="4 5">JCM 15151</strain>
    </source>
</reference>
<keyword evidence="2" id="KW-0067">ATP-binding</keyword>
<dbReference type="GO" id="GO:0005524">
    <property type="term" value="F:ATP binding"/>
    <property type="evidence" value="ECO:0007669"/>
    <property type="project" value="UniProtKB-KW"/>
</dbReference>
<dbReference type="CDD" id="cd24085">
    <property type="entry name" value="ASKHA_NBD_PanK-II_bac"/>
    <property type="match status" value="1"/>
</dbReference>
<dbReference type="Proteomes" id="UP000266089">
    <property type="component" value="Unassembled WGS sequence"/>
</dbReference>